<evidence type="ECO:0000313" key="2">
    <source>
        <dbReference type="EMBL" id="KAK5943036.1"/>
    </source>
</evidence>
<name>A0ABR0RR12_9EURO</name>
<feature type="domain" description="Heterokaryon incompatibility" evidence="1">
    <location>
        <begin position="83"/>
        <end position="163"/>
    </location>
</feature>
<proteinExistence type="predicted"/>
<dbReference type="PANTHER" id="PTHR24148:SF73">
    <property type="entry name" value="HET DOMAIN PROTEIN (AFU_ORTHOLOGUE AFUA_8G01020)"/>
    <property type="match status" value="1"/>
</dbReference>
<organism evidence="2 3">
    <name type="scientific">Knufia obscura</name>
    <dbReference type="NCBI Taxonomy" id="1635080"/>
    <lineage>
        <taxon>Eukaryota</taxon>
        <taxon>Fungi</taxon>
        <taxon>Dikarya</taxon>
        <taxon>Ascomycota</taxon>
        <taxon>Pezizomycotina</taxon>
        <taxon>Eurotiomycetes</taxon>
        <taxon>Chaetothyriomycetidae</taxon>
        <taxon>Chaetothyriales</taxon>
        <taxon>Trichomeriaceae</taxon>
        <taxon>Knufia</taxon>
    </lineage>
</organism>
<evidence type="ECO:0000313" key="3">
    <source>
        <dbReference type="Proteomes" id="UP001334248"/>
    </source>
</evidence>
<protein>
    <recommendedName>
        <fullName evidence="1">Heterokaryon incompatibility domain-containing protein</fullName>
    </recommendedName>
</protein>
<dbReference type="InterPro" id="IPR010730">
    <property type="entry name" value="HET"/>
</dbReference>
<sequence>MTLPKADGQHDVATVRPKGRFSRIERGATDPERHQRAQYEHLFHYKPLDRSKGAVRLIKVYPLGDDGRVRCRIERHHISTIPYIALSYVWGSDDARHNILLNGQIFRLRPNLYAFLRYVAKTKHFSDTLFWIDAISINQSDVSEKNGHVRHMGAIYSKQSHSLARAYIWAYSNTCQAT</sequence>
<dbReference type="GeneID" id="89997490"/>
<dbReference type="RefSeq" id="XP_064731126.1">
    <property type="nucleotide sequence ID" value="XM_064872468.1"/>
</dbReference>
<dbReference type="InterPro" id="IPR052895">
    <property type="entry name" value="HetReg/Transcr_Mod"/>
</dbReference>
<dbReference type="Proteomes" id="UP001334248">
    <property type="component" value="Unassembled WGS sequence"/>
</dbReference>
<dbReference type="EMBL" id="JAVHJV010000004">
    <property type="protein sequence ID" value="KAK5943036.1"/>
    <property type="molecule type" value="Genomic_DNA"/>
</dbReference>
<accession>A0ABR0RR12</accession>
<keyword evidence="3" id="KW-1185">Reference proteome</keyword>
<gene>
    <name evidence="2" type="ORF">PMZ80_004041</name>
</gene>
<dbReference type="Pfam" id="PF06985">
    <property type="entry name" value="HET"/>
    <property type="match status" value="1"/>
</dbReference>
<evidence type="ECO:0000259" key="1">
    <source>
        <dbReference type="Pfam" id="PF06985"/>
    </source>
</evidence>
<comment type="caution">
    <text evidence="2">The sequence shown here is derived from an EMBL/GenBank/DDBJ whole genome shotgun (WGS) entry which is preliminary data.</text>
</comment>
<dbReference type="PANTHER" id="PTHR24148">
    <property type="entry name" value="ANKYRIN REPEAT DOMAIN-CONTAINING PROTEIN 39 HOMOLOG-RELATED"/>
    <property type="match status" value="1"/>
</dbReference>
<reference evidence="2 3" key="1">
    <citation type="journal article" date="2023" name="Res Sq">
        <title>Genomic and morphological characterization of Knufia obscura isolated from the Mars 2020 spacecraft assembly facility.</title>
        <authorList>
            <person name="Chander A.M."/>
            <person name="Teixeira M.M."/>
            <person name="Singh N.K."/>
            <person name="Williams M.P."/>
            <person name="Parker C.W."/>
            <person name="Leo P."/>
            <person name="Stajich J.E."/>
            <person name="Torok T."/>
            <person name="Tighe S."/>
            <person name="Mason C.E."/>
            <person name="Venkateswaran K."/>
        </authorList>
    </citation>
    <scope>NUCLEOTIDE SEQUENCE [LARGE SCALE GENOMIC DNA]</scope>
    <source>
        <strain evidence="2 3">CCFEE 5817</strain>
    </source>
</reference>